<dbReference type="Proteomes" id="UP000319103">
    <property type="component" value="Unassembled WGS sequence"/>
</dbReference>
<dbReference type="Gene3D" id="3.30.10.20">
    <property type="match status" value="1"/>
</dbReference>
<evidence type="ECO:0000313" key="2">
    <source>
        <dbReference type="EMBL" id="TQF07432.1"/>
    </source>
</evidence>
<keyword evidence="3" id="KW-1185">Reference proteome</keyword>
<accession>A0A540WEP1</accession>
<evidence type="ECO:0000259" key="1">
    <source>
        <dbReference type="PROSITE" id="PS51178"/>
    </source>
</evidence>
<dbReference type="Pfam" id="PF03793">
    <property type="entry name" value="PASTA"/>
    <property type="match status" value="1"/>
</dbReference>
<organism evidence="2 3">
    <name type="scientific">Kitasatospora acidiphila</name>
    <dbReference type="NCBI Taxonomy" id="2567942"/>
    <lineage>
        <taxon>Bacteria</taxon>
        <taxon>Bacillati</taxon>
        <taxon>Actinomycetota</taxon>
        <taxon>Actinomycetes</taxon>
        <taxon>Kitasatosporales</taxon>
        <taxon>Streptomycetaceae</taxon>
        <taxon>Kitasatospora</taxon>
    </lineage>
</organism>
<dbReference type="AlphaFoldDB" id="A0A540WEP1"/>
<dbReference type="SMART" id="SM00740">
    <property type="entry name" value="PASTA"/>
    <property type="match status" value="1"/>
</dbReference>
<dbReference type="OrthoDB" id="3874110at2"/>
<dbReference type="InterPro" id="IPR005543">
    <property type="entry name" value="PASTA_dom"/>
</dbReference>
<name>A0A540WEP1_9ACTN</name>
<comment type="caution">
    <text evidence="2">The sequence shown here is derived from an EMBL/GenBank/DDBJ whole genome shotgun (WGS) entry which is preliminary data.</text>
</comment>
<dbReference type="EMBL" id="VIGB01000003">
    <property type="protein sequence ID" value="TQF07432.1"/>
    <property type="molecule type" value="Genomic_DNA"/>
</dbReference>
<evidence type="ECO:0000313" key="3">
    <source>
        <dbReference type="Proteomes" id="UP000319103"/>
    </source>
</evidence>
<dbReference type="CDD" id="cd06577">
    <property type="entry name" value="PASTA_pknB"/>
    <property type="match status" value="1"/>
</dbReference>
<gene>
    <name evidence="2" type="ORF">E6W39_18475</name>
</gene>
<sequence length="71" mass="6968">MAGSVVVPAVIGQSEATARQVLAAAGLQVGTVHDFTDWHTAAGLVISTQPAAGASVPGGTVVNLFVSKGKP</sequence>
<protein>
    <submittedName>
        <fullName evidence="2">PASTA domain-containing protein</fullName>
    </submittedName>
</protein>
<feature type="domain" description="PASTA" evidence="1">
    <location>
        <begin position="3"/>
        <end position="68"/>
    </location>
</feature>
<proteinExistence type="predicted"/>
<dbReference type="PROSITE" id="PS51178">
    <property type="entry name" value="PASTA"/>
    <property type="match status" value="1"/>
</dbReference>
<reference evidence="2 3" key="1">
    <citation type="submission" date="2019-06" db="EMBL/GenBank/DDBJ databases">
        <title>Description of Kitasatospora acidophila sp. nov. isolated from pine grove soil, and reclassification of Streptomyces novaecaesareae to Kitasatospora novaeceasareae comb. nov.</title>
        <authorList>
            <person name="Kim M.J."/>
        </authorList>
    </citation>
    <scope>NUCLEOTIDE SEQUENCE [LARGE SCALE GENOMIC DNA]</scope>
    <source>
        <strain evidence="2 3">MMS16-CNU292</strain>
    </source>
</reference>